<evidence type="ECO:0000313" key="2">
    <source>
        <dbReference type="Proteomes" id="UP001208534"/>
    </source>
</evidence>
<dbReference type="RefSeq" id="WP_152630147.1">
    <property type="nucleotide sequence ID" value="NZ_JAHPRE010000017.1"/>
</dbReference>
<dbReference type="GeneID" id="92834492"/>
<accession>A0AAW5R773</accession>
<dbReference type="AlphaFoldDB" id="A0AAW5R773"/>
<name>A0AAW5R773_ACIJU</name>
<organism evidence="1 2">
    <name type="scientific">Acinetobacter junii</name>
    <dbReference type="NCBI Taxonomy" id="40215"/>
    <lineage>
        <taxon>Bacteria</taxon>
        <taxon>Pseudomonadati</taxon>
        <taxon>Pseudomonadota</taxon>
        <taxon>Gammaproteobacteria</taxon>
        <taxon>Moraxellales</taxon>
        <taxon>Moraxellaceae</taxon>
        <taxon>Acinetobacter</taxon>
    </lineage>
</organism>
<sequence length="127" mass="14872">MEISMSYYHILIEVNDHISTIEQTRDIEILDIQDLSPYLHSILIPYFNEHELEFEDENLTYNEVLHLEVKQTLLPIEHLIEEEQKQLPSDTDVTITAYEIFNDRDLSQDVTAVIFDILEAIKLDAAP</sequence>
<evidence type="ECO:0000313" key="1">
    <source>
        <dbReference type="EMBL" id="MCU4396497.1"/>
    </source>
</evidence>
<dbReference type="Proteomes" id="UP001208534">
    <property type="component" value="Unassembled WGS sequence"/>
</dbReference>
<protein>
    <submittedName>
        <fullName evidence="1">Uncharacterized protein</fullName>
    </submittedName>
</protein>
<proteinExistence type="predicted"/>
<gene>
    <name evidence="1" type="ORF">KTH64_05825</name>
</gene>
<dbReference type="EMBL" id="JAHPRE010000017">
    <property type="protein sequence ID" value="MCU4396497.1"/>
    <property type="molecule type" value="Genomic_DNA"/>
</dbReference>
<reference evidence="1" key="1">
    <citation type="submission" date="2021-06" db="EMBL/GenBank/DDBJ databases">
        <title>Propagation of a rapidly emergent carbapenem-resistant Acinetobacter baumannii lineage by various extra-hospital transmission networks.</title>
        <authorList>
            <person name="Calix J."/>
        </authorList>
    </citation>
    <scope>NUCLEOTIDE SEQUENCE</scope>
    <source>
        <strain evidence="1">WU_MDCI_Aw63</strain>
    </source>
</reference>
<comment type="caution">
    <text evidence="1">The sequence shown here is derived from an EMBL/GenBank/DDBJ whole genome shotgun (WGS) entry which is preliminary data.</text>
</comment>